<evidence type="ECO:0000313" key="3">
    <source>
        <dbReference type="Proteomes" id="UP000314294"/>
    </source>
</evidence>
<dbReference type="AlphaFoldDB" id="A0A4Z2FSY0"/>
<comment type="caution">
    <text evidence="2">The sequence shown here is derived from an EMBL/GenBank/DDBJ whole genome shotgun (WGS) entry which is preliminary data.</text>
</comment>
<protein>
    <submittedName>
        <fullName evidence="2">Uncharacterized protein</fullName>
    </submittedName>
</protein>
<proteinExistence type="predicted"/>
<accession>A0A4Z2FSY0</accession>
<dbReference type="EMBL" id="SRLO01000962">
    <property type="protein sequence ID" value="TNN43502.1"/>
    <property type="molecule type" value="Genomic_DNA"/>
</dbReference>
<name>A0A4Z2FSY0_9TELE</name>
<gene>
    <name evidence="2" type="ORF">EYF80_046324</name>
</gene>
<reference evidence="2 3" key="1">
    <citation type="submission" date="2019-03" db="EMBL/GenBank/DDBJ databases">
        <title>First draft genome of Liparis tanakae, snailfish: a comprehensive survey of snailfish specific genes.</title>
        <authorList>
            <person name="Kim W."/>
            <person name="Song I."/>
            <person name="Jeong J.-H."/>
            <person name="Kim D."/>
            <person name="Kim S."/>
            <person name="Ryu S."/>
            <person name="Song J.Y."/>
            <person name="Lee S.K."/>
        </authorList>
    </citation>
    <scope>NUCLEOTIDE SEQUENCE [LARGE SCALE GENOMIC DNA]</scope>
    <source>
        <tissue evidence="2">Muscle</tissue>
    </source>
</reference>
<evidence type="ECO:0000313" key="2">
    <source>
        <dbReference type="EMBL" id="TNN43502.1"/>
    </source>
</evidence>
<feature type="region of interest" description="Disordered" evidence="1">
    <location>
        <begin position="74"/>
        <end position="94"/>
    </location>
</feature>
<sequence>MDRHRPLGAAATMTQQGQCPVAGRAPGPQCIPHAQNKPKDLQLPSSHGLFGVTRRLDMMILLSRCKRIVAPGARLPRSHSSTGAGNTVGPCGYM</sequence>
<keyword evidence="3" id="KW-1185">Reference proteome</keyword>
<feature type="region of interest" description="Disordered" evidence="1">
    <location>
        <begin position="1"/>
        <end position="24"/>
    </location>
</feature>
<dbReference type="Proteomes" id="UP000314294">
    <property type="component" value="Unassembled WGS sequence"/>
</dbReference>
<organism evidence="2 3">
    <name type="scientific">Liparis tanakae</name>
    <name type="common">Tanaka's snailfish</name>
    <dbReference type="NCBI Taxonomy" id="230148"/>
    <lineage>
        <taxon>Eukaryota</taxon>
        <taxon>Metazoa</taxon>
        <taxon>Chordata</taxon>
        <taxon>Craniata</taxon>
        <taxon>Vertebrata</taxon>
        <taxon>Euteleostomi</taxon>
        <taxon>Actinopterygii</taxon>
        <taxon>Neopterygii</taxon>
        <taxon>Teleostei</taxon>
        <taxon>Neoteleostei</taxon>
        <taxon>Acanthomorphata</taxon>
        <taxon>Eupercaria</taxon>
        <taxon>Perciformes</taxon>
        <taxon>Cottioidei</taxon>
        <taxon>Cottales</taxon>
        <taxon>Liparidae</taxon>
        <taxon>Liparis</taxon>
    </lineage>
</organism>
<evidence type="ECO:0000256" key="1">
    <source>
        <dbReference type="SAM" id="MobiDB-lite"/>
    </source>
</evidence>